<dbReference type="Proteomes" id="UP000190341">
    <property type="component" value="Unassembled WGS sequence"/>
</dbReference>
<dbReference type="STRING" id="428993.SAMN06296058_2835"/>
<evidence type="ECO:0000256" key="1">
    <source>
        <dbReference type="SAM" id="Phobius"/>
    </source>
</evidence>
<dbReference type="AlphaFoldDB" id="A0A1T5LNX2"/>
<dbReference type="EMBL" id="FUZV01000002">
    <property type="protein sequence ID" value="SKC77650.1"/>
    <property type="molecule type" value="Genomic_DNA"/>
</dbReference>
<keyword evidence="1" id="KW-0472">Membrane</keyword>
<evidence type="ECO:0000313" key="3">
    <source>
        <dbReference type="Proteomes" id="UP000190341"/>
    </source>
</evidence>
<keyword evidence="3" id="KW-1185">Reference proteome</keyword>
<organism evidence="2 3">
    <name type="scientific">Pseudoxanthomonas indica</name>
    <dbReference type="NCBI Taxonomy" id="428993"/>
    <lineage>
        <taxon>Bacteria</taxon>
        <taxon>Pseudomonadati</taxon>
        <taxon>Pseudomonadota</taxon>
        <taxon>Gammaproteobacteria</taxon>
        <taxon>Lysobacterales</taxon>
        <taxon>Lysobacteraceae</taxon>
        <taxon>Pseudoxanthomonas</taxon>
    </lineage>
</organism>
<feature type="transmembrane region" description="Helical" evidence="1">
    <location>
        <begin position="159"/>
        <end position="180"/>
    </location>
</feature>
<feature type="transmembrane region" description="Helical" evidence="1">
    <location>
        <begin position="121"/>
        <end position="147"/>
    </location>
</feature>
<keyword evidence="1" id="KW-0812">Transmembrane</keyword>
<evidence type="ECO:0000313" key="2">
    <source>
        <dbReference type="EMBL" id="SKC77650.1"/>
    </source>
</evidence>
<keyword evidence="1" id="KW-1133">Transmembrane helix</keyword>
<sequence>MELDELKSAWHSLDRRLSQQNDIQLALLRERKLERARGGLRPLIWGQLLQMLLGVGLIVLGVSCWTNNLHSVGLLISGVLVHAFGLLHVVMAGITLGLAGTIDYAAPVLRIQKQLARLLKVYVLNANLCGAPWWILWVLVVIAVAGLNPATAQTQTPPWIWISLALGTVGWLGTWAWLWLRRNKPTQVNADGAPCVGDGGDSIRRSQRVLDEIAAFEQE</sequence>
<evidence type="ECO:0008006" key="4">
    <source>
        <dbReference type="Google" id="ProtNLM"/>
    </source>
</evidence>
<name>A0A1T5LNX2_9GAMM</name>
<protein>
    <recommendedName>
        <fullName evidence="4">Serine/threonine protein kinase</fullName>
    </recommendedName>
</protein>
<gene>
    <name evidence="2" type="ORF">SAMN06296058_2835</name>
</gene>
<feature type="transmembrane region" description="Helical" evidence="1">
    <location>
        <begin position="42"/>
        <end position="62"/>
    </location>
</feature>
<feature type="transmembrane region" description="Helical" evidence="1">
    <location>
        <begin position="74"/>
        <end position="100"/>
    </location>
</feature>
<proteinExistence type="predicted"/>
<reference evidence="2 3" key="1">
    <citation type="submission" date="2017-02" db="EMBL/GenBank/DDBJ databases">
        <authorList>
            <person name="Peterson S.W."/>
        </authorList>
    </citation>
    <scope>NUCLEOTIDE SEQUENCE [LARGE SCALE GENOMIC DNA]</scope>
    <source>
        <strain evidence="2 3">P15</strain>
    </source>
</reference>
<dbReference type="OrthoDB" id="5954304at2"/>
<accession>A0A1T5LNX2</accession>
<dbReference type="RefSeq" id="WP_079725148.1">
    <property type="nucleotide sequence ID" value="NZ_BMCL01000001.1"/>
</dbReference>